<dbReference type="OMA" id="ENRFRFP"/>
<reference evidence="2 3" key="1">
    <citation type="journal article" date="2012" name="Science">
        <title>The Paleozoic origin of enzymatic lignin decomposition reconstructed from 31 fungal genomes.</title>
        <authorList>
            <person name="Floudas D."/>
            <person name="Binder M."/>
            <person name="Riley R."/>
            <person name="Barry K."/>
            <person name="Blanchette R.A."/>
            <person name="Henrissat B."/>
            <person name="Martinez A.T."/>
            <person name="Otillar R."/>
            <person name="Spatafora J.W."/>
            <person name="Yadav J.S."/>
            <person name="Aerts A."/>
            <person name="Benoit I."/>
            <person name="Boyd A."/>
            <person name="Carlson A."/>
            <person name="Copeland A."/>
            <person name="Coutinho P.M."/>
            <person name="de Vries R.P."/>
            <person name="Ferreira P."/>
            <person name="Findley K."/>
            <person name="Foster B."/>
            <person name="Gaskell J."/>
            <person name="Glotzer D."/>
            <person name="Gorecki P."/>
            <person name="Heitman J."/>
            <person name="Hesse C."/>
            <person name="Hori C."/>
            <person name="Igarashi K."/>
            <person name="Jurgens J.A."/>
            <person name="Kallen N."/>
            <person name="Kersten P."/>
            <person name="Kohler A."/>
            <person name="Kuees U."/>
            <person name="Kumar T.K.A."/>
            <person name="Kuo A."/>
            <person name="LaButti K."/>
            <person name="Larrondo L.F."/>
            <person name="Lindquist E."/>
            <person name="Ling A."/>
            <person name="Lombard V."/>
            <person name="Lucas S."/>
            <person name="Lundell T."/>
            <person name="Martin R."/>
            <person name="McLaughlin D.J."/>
            <person name="Morgenstern I."/>
            <person name="Morin E."/>
            <person name="Murat C."/>
            <person name="Nagy L.G."/>
            <person name="Nolan M."/>
            <person name="Ohm R.A."/>
            <person name="Patyshakuliyeva A."/>
            <person name="Rokas A."/>
            <person name="Ruiz-Duenas F.J."/>
            <person name="Sabat G."/>
            <person name="Salamov A."/>
            <person name="Samejima M."/>
            <person name="Schmutz J."/>
            <person name="Slot J.C."/>
            <person name="St John F."/>
            <person name="Stenlid J."/>
            <person name="Sun H."/>
            <person name="Sun S."/>
            <person name="Syed K."/>
            <person name="Tsang A."/>
            <person name="Wiebenga A."/>
            <person name="Young D."/>
            <person name="Pisabarro A."/>
            <person name="Eastwood D.C."/>
            <person name="Martin F."/>
            <person name="Cullen D."/>
            <person name="Grigoriev I.V."/>
            <person name="Hibbett D.S."/>
        </authorList>
    </citation>
    <scope>NUCLEOTIDE SEQUENCE [LARGE SCALE GENOMIC DNA]</scope>
    <source>
        <strain evidence="2 3">DJM-731 SS1</strain>
    </source>
</reference>
<dbReference type="EMBL" id="JH795863">
    <property type="protein sequence ID" value="EJU01876.1"/>
    <property type="molecule type" value="Genomic_DNA"/>
</dbReference>
<keyword evidence="3" id="KW-1185">Reference proteome</keyword>
<dbReference type="GeneID" id="63692313"/>
<name>M5FVM3_DACPD</name>
<dbReference type="InterPro" id="IPR001155">
    <property type="entry name" value="OxRdtase_FMN_N"/>
</dbReference>
<dbReference type="InterPro" id="IPR045247">
    <property type="entry name" value="Oye-like"/>
</dbReference>
<dbReference type="PANTHER" id="PTHR22893">
    <property type="entry name" value="NADH OXIDOREDUCTASE-RELATED"/>
    <property type="match status" value="1"/>
</dbReference>
<evidence type="ECO:0000313" key="2">
    <source>
        <dbReference type="EMBL" id="EJU01876.1"/>
    </source>
</evidence>
<accession>M5FVM3</accession>
<dbReference type="Pfam" id="PF00724">
    <property type="entry name" value="Oxidored_FMN"/>
    <property type="match status" value="1"/>
</dbReference>
<dbReference type="GO" id="GO:0003959">
    <property type="term" value="F:NADPH dehydrogenase activity"/>
    <property type="evidence" value="ECO:0007669"/>
    <property type="project" value="TreeGrafter"/>
</dbReference>
<dbReference type="PANTHER" id="PTHR22893:SF91">
    <property type="entry name" value="NADPH DEHYDROGENASE 2-RELATED"/>
    <property type="match status" value="1"/>
</dbReference>
<gene>
    <name evidence="2" type="ORF">DACRYDRAFT_94862</name>
</gene>
<dbReference type="AlphaFoldDB" id="M5FVM3"/>
<dbReference type="FunFam" id="3.20.20.70:FF:000138">
    <property type="entry name" value="NADPH dehydrogenase 1"/>
    <property type="match status" value="1"/>
</dbReference>
<dbReference type="HOGENOM" id="CLU_012153_0_0_1"/>
<dbReference type="SUPFAM" id="SSF51395">
    <property type="entry name" value="FMN-linked oxidoreductases"/>
    <property type="match status" value="1"/>
</dbReference>
<sequence>MGELSRRLAKTALFTPLKVGNIQLQHRVALAPLTRNRAHPDGTPSEIAITYYSQRASFPGTLLITEGTFIAPEAGGLACAPGIYTEKQIAAWKKITDAVHSRGSFIFCQLWALGRAASGSLLKPHGFDVIGPSAIPIKSPRADQPRALRTEEIPHWTGLYAQAAKNAMAAGFDGVEIHGANGYLVDQFIQDVSNDRTDEYGGSIENRARFALEVIDAITSAVGQERTGIRVSPWSPFQDMRMADPKPTFSYLAQEINSRYPNFAYLHVTEPRVIGSDDCKVPPEENNNFLRQIWRPKVFLDAGGFKEDVADVVPTMGDVIVYGRYFLSNPDLPLRLKEGIPLSKYDRRTFYLVGPDKTEGYIDYPTAEELGASKIPRCDLPRKC</sequence>
<dbReference type="OrthoDB" id="276546at2759"/>
<dbReference type="GO" id="GO:0010181">
    <property type="term" value="F:FMN binding"/>
    <property type="evidence" value="ECO:0007669"/>
    <property type="project" value="InterPro"/>
</dbReference>
<dbReference type="CDD" id="cd02933">
    <property type="entry name" value="OYE_like_FMN"/>
    <property type="match status" value="1"/>
</dbReference>
<dbReference type="InterPro" id="IPR013785">
    <property type="entry name" value="Aldolase_TIM"/>
</dbReference>
<dbReference type="RefSeq" id="XP_040628773.1">
    <property type="nucleotide sequence ID" value="XM_040777251.1"/>
</dbReference>
<organism evidence="2 3">
    <name type="scientific">Dacryopinax primogenitus (strain DJM 731)</name>
    <name type="common">Brown rot fungus</name>
    <dbReference type="NCBI Taxonomy" id="1858805"/>
    <lineage>
        <taxon>Eukaryota</taxon>
        <taxon>Fungi</taxon>
        <taxon>Dikarya</taxon>
        <taxon>Basidiomycota</taxon>
        <taxon>Agaricomycotina</taxon>
        <taxon>Dacrymycetes</taxon>
        <taxon>Dacrymycetales</taxon>
        <taxon>Dacrymycetaceae</taxon>
        <taxon>Dacryopinax</taxon>
    </lineage>
</organism>
<protein>
    <submittedName>
        <fullName evidence="2">FMN-linked oxidoreductase</fullName>
    </submittedName>
</protein>
<dbReference type="Proteomes" id="UP000030653">
    <property type="component" value="Unassembled WGS sequence"/>
</dbReference>
<proteinExistence type="predicted"/>
<dbReference type="Gene3D" id="3.20.20.70">
    <property type="entry name" value="Aldolase class I"/>
    <property type="match status" value="1"/>
</dbReference>
<evidence type="ECO:0000259" key="1">
    <source>
        <dbReference type="Pfam" id="PF00724"/>
    </source>
</evidence>
<dbReference type="STRING" id="1858805.M5FVM3"/>
<evidence type="ECO:0000313" key="3">
    <source>
        <dbReference type="Proteomes" id="UP000030653"/>
    </source>
</evidence>
<feature type="domain" description="NADH:flavin oxidoreductase/NADH oxidase N-terminal" evidence="1">
    <location>
        <begin position="13"/>
        <end position="342"/>
    </location>
</feature>